<dbReference type="GO" id="GO:0140359">
    <property type="term" value="F:ABC-type transporter activity"/>
    <property type="evidence" value="ECO:0007669"/>
    <property type="project" value="InterPro"/>
</dbReference>
<keyword evidence="2 6" id="KW-0812">Transmembrane</keyword>
<keyword evidence="6" id="KW-1003">Cell membrane</keyword>
<evidence type="ECO:0000256" key="5">
    <source>
        <dbReference type="ARBA" id="ARBA00023251"/>
    </source>
</evidence>
<dbReference type="PIRSF" id="PIRSF006648">
    <property type="entry name" value="DrrB"/>
    <property type="match status" value="1"/>
</dbReference>
<keyword evidence="4 6" id="KW-0472">Membrane</keyword>
<dbReference type="Pfam" id="PF01061">
    <property type="entry name" value="ABC2_membrane"/>
    <property type="match status" value="1"/>
</dbReference>
<evidence type="ECO:0000256" key="6">
    <source>
        <dbReference type="RuleBase" id="RU361157"/>
    </source>
</evidence>
<evidence type="ECO:0000256" key="3">
    <source>
        <dbReference type="ARBA" id="ARBA00022989"/>
    </source>
</evidence>
<gene>
    <name evidence="8" type="ORF">FHU38_003378</name>
</gene>
<dbReference type="InterPro" id="IPR013525">
    <property type="entry name" value="ABC2_TM"/>
</dbReference>
<feature type="transmembrane region" description="Helical" evidence="6">
    <location>
        <begin position="73"/>
        <end position="97"/>
    </location>
</feature>
<proteinExistence type="inferred from homology"/>
<name>A0A7X5USR2_9PSEU</name>
<evidence type="ECO:0000256" key="4">
    <source>
        <dbReference type="ARBA" id="ARBA00023136"/>
    </source>
</evidence>
<sequence>MSAESRTTSGSIATAVAWWWTDAWLLVVRNVRTTLRTPDTIFAMTAMPVLFYVFFGFVLGGTMNIPGEDYTQYLFPGLLVATITFSTVPAVIGAVSADLRNGIMDRFRALPMSRSAVLVGRTAADSVRNLIGIVVLVILGLFTGVDLSTGPGYLLAGLGLLLLYGFAIAWIAAFIAIAMRGAETAQMIGTAVAGPVGFVSSLYANPAAMPAWLGAFAEYNPASHTGNTLRDWLDGTPAGSTLWLAVAWLAGIVLVLGFLAVHQFQRTAVQFTR</sequence>
<evidence type="ECO:0000259" key="7">
    <source>
        <dbReference type="PROSITE" id="PS51012"/>
    </source>
</evidence>
<keyword evidence="9" id="KW-1185">Reference proteome</keyword>
<feature type="transmembrane region" description="Helical" evidence="6">
    <location>
        <begin position="12"/>
        <end position="28"/>
    </location>
</feature>
<evidence type="ECO:0000256" key="1">
    <source>
        <dbReference type="ARBA" id="ARBA00004141"/>
    </source>
</evidence>
<feature type="transmembrane region" description="Helical" evidence="6">
    <location>
        <begin position="242"/>
        <end position="261"/>
    </location>
</feature>
<dbReference type="InterPro" id="IPR051784">
    <property type="entry name" value="Nod_factor_ABC_transporter"/>
</dbReference>
<dbReference type="InterPro" id="IPR047817">
    <property type="entry name" value="ABC2_TM_bact-type"/>
</dbReference>
<dbReference type="Proteomes" id="UP000545493">
    <property type="component" value="Unassembled WGS sequence"/>
</dbReference>
<keyword evidence="6" id="KW-0813">Transport</keyword>
<dbReference type="PANTHER" id="PTHR43229:SF2">
    <property type="entry name" value="NODULATION PROTEIN J"/>
    <property type="match status" value="1"/>
</dbReference>
<feature type="domain" description="ABC transmembrane type-2" evidence="7">
    <location>
        <begin position="39"/>
        <end position="267"/>
    </location>
</feature>
<dbReference type="AlphaFoldDB" id="A0A7X5USR2"/>
<comment type="caution">
    <text evidence="8">The sequence shown here is derived from an EMBL/GenBank/DDBJ whole genome shotgun (WGS) entry which is preliminary data.</text>
</comment>
<feature type="transmembrane region" description="Helical" evidence="6">
    <location>
        <begin position="154"/>
        <end position="178"/>
    </location>
</feature>
<feature type="transmembrane region" description="Helical" evidence="6">
    <location>
        <begin position="40"/>
        <end position="61"/>
    </location>
</feature>
<dbReference type="GO" id="GO:0043190">
    <property type="term" value="C:ATP-binding cassette (ABC) transporter complex"/>
    <property type="evidence" value="ECO:0007669"/>
    <property type="project" value="InterPro"/>
</dbReference>
<dbReference type="EMBL" id="JAAOYM010000001">
    <property type="protein sequence ID" value="NIJ13034.1"/>
    <property type="molecule type" value="Genomic_DNA"/>
</dbReference>
<keyword evidence="5" id="KW-0046">Antibiotic resistance</keyword>
<accession>A0A7X5USR2</accession>
<dbReference type="GO" id="GO:0046677">
    <property type="term" value="P:response to antibiotic"/>
    <property type="evidence" value="ECO:0007669"/>
    <property type="project" value="UniProtKB-KW"/>
</dbReference>
<feature type="transmembrane region" description="Helical" evidence="6">
    <location>
        <begin position="118"/>
        <end position="142"/>
    </location>
</feature>
<dbReference type="InterPro" id="IPR000412">
    <property type="entry name" value="ABC_2_transport"/>
</dbReference>
<organism evidence="8 9">
    <name type="scientific">Saccharomonospora amisosensis</name>
    <dbReference type="NCBI Taxonomy" id="1128677"/>
    <lineage>
        <taxon>Bacteria</taxon>
        <taxon>Bacillati</taxon>
        <taxon>Actinomycetota</taxon>
        <taxon>Actinomycetes</taxon>
        <taxon>Pseudonocardiales</taxon>
        <taxon>Pseudonocardiaceae</taxon>
        <taxon>Saccharomonospora</taxon>
    </lineage>
</organism>
<dbReference type="PROSITE" id="PS51012">
    <property type="entry name" value="ABC_TM2"/>
    <property type="match status" value="1"/>
</dbReference>
<comment type="similarity">
    <text evidence="6">Belongs to the ABC-2 integral membrane protein family.</text>
</comment>
<evidence type="ECO:0000256" key="2">
    <source>
        <dbReference type="ARBA" id="ARBA00022692"/>
    </source>
</evidence>
<protein>
    <recommendedName>
        <fullName evidence="6">Transport permease protein</fullName>
    </recommendedName>
</protein>
<dbReference type="PANTHER" id="PTHR43229">
    <property type="entry name" value="NODULATION PROTEIN J"/>
    <property type="match status" value="1"/>
</dbReference>
<evidence type="ECO:0000313" key="9">
    <source>
        <dbReference type="Proteomes" id="UP000545493"/>
    </source>
</evidence>
<dbReference type="RefSeq" id="WP_167172533.1">
    <property type="nucleotide sequence ID" value="NZ_JAAOYM010000001.1"/>
</dbReference>
<keyword evidence="3 6" id="KW-1133">Transmembrane helix</keyword>
<comment type="subcellular location">
    <subcellularLocation>
        <location evidence="6">Cell membrane</location>
        <topology evidence="6">Multi-pass membrane protein</topology>
    </subcellularLocation>
    <subcellularLocation>
        <location evidence="1">Membrane</location>
        <topology evidence="1">Multi-pass membrane protein</topology>
    </subcellularLocation>
</comment>
<feature type="transmembrane region" description="Helical" evidence="6">
    <location>
        <begin position="185"/>
        <end position="204"/>
    </location>
</feature>
<evidence type="ECO:0000313" key="8">
    <source>
        <dbReference type="EMBL" id="NIJ13034.1"/>
    </source>
</evidence>
<reference evidence="8 9" key="1">
    <citation type="submission" date="2020-03" db="EMBL/GenBank/DDBJ databases">
        <title>Sequencing the genomes of 1000 actinobacteria strains.</title>
        <authorList>
            <person name="Klenk H.-P."/>
        </authorList>
    </citation>
    <scope>NUCLEOTIDE SEQUENCE [LARGE SCALE GENOMIC DNA]</scope>
    <source>
        <strain evidence="8 9">DSM 45685</strain>
    </source>
</reference>